<dbReference type="Pfam" id="PF26337">
    <property type="entry name" value="Gtf3_C"/>
    <property type="match status" value="1"/>
</dbReference>
<evidence type="ECO:0000259" key="1">
    <source>
        <dbReference type="Pfam" id="PF26337"/>
    </source>
</evidence>
<gene>
    <name evidence="2" type="ORF">EOD40_10515</name>
</gene>
<sequence>MSKKIGLIFWDGWLGIAPTLISLIEYFSEKDHHVFVYLRDDDEFDLSIIETFHKERVTVYRISSKGDFLKKKIIDTVIRILRKIKNSHWISVDRFNQILFNSEQLKSYLDILNYSKQIRKRQEKYLDFIFCVDTLGLFAHKKSKMRSGKIINLSLELLYELKSDKEWLNKVIKKNERYYLKEKVLLTLIQDNFRWSIYKRINHVVGDNFLLLPNSARMNSENEKIQKSDFFYKKFNLDPETIIVLSAGMICDEVCSHEIAQVIGNYNFKNKTKIIFHNRIQNDTIRQLYIEKVRIVGKDNLCLSLDPVLFSELHTIFNSAQIGLVIYDTDNGDENFSSIGAASGKLYQYIKYGLPIIASRLEGLEKIVAEYDLGVIVNSPIEIPLAIERINSNYQYYSNNARMAFEKKLNIDIYLDALNELI</sequence>
<evidence type="ECO:0000313" key="2">
    <source>
        <dbReference type="EMBL" id="RVT75879.1"/>
    </source>
</evidence>
<dbReference type="RefSeq" id="WP_128195299.1">
    <property type="nucleotide sequence ID" value="NZ_SACJ01000005.1"/>
</dbReference>
<dbReference type="SUPFAM" id="SSF53756">
    <property type="entry name" value="UDP-Glycosyltransferase/glycogen phosphorylase"/>
    <property type="match status" value="1"/>
</dbReference>
<organism evidence="2 3">
    <name type="scientific">Flavobacterium sufflavum</name>
    <dbReference type="NCBI Taxonomy" id="1921138"/>
    <lineage>
        <taxon>Bacteria</taxon>
        <taxon>Pseudomonadati</taxon>
        <taxon>Bacteroidota</taxon>
        <taxon>Flavobacteriia</taxon>
        <taxon>Flavobacteriales</taxon>
        <taxon>Flavobacteriaceae</taxon>
        <taxon>Flavobacterium</taxon>
    </lineage>
</organism>
<dbReference type="InterPro" id="IPR058592">
    <property type="entry name" value="Gtf3_C"/>
</dbReference>
<evidence type="ECO:0000313" key="3">
    <source>
        <dbReference type="Proteomes" id="UP000285211"/>
    </source>
</evidence>
<keyword evidence="3" id="KW-1185">Reference proteome</keyword>
<accession>A0A3S2UNW3</accession>
<dbReference type="EMBL" id="SACJ01000005">
    <property type="protein sequence ID" value="RVT75879.1"/>
    <property type="molecule type" value="Genomic_DNA"/>
</dbReference>
<comment type="caution">
    <text evidence="2">The sequence shown here is derived from an EMBL/GenBank/DDBJ whole genome shotgun (WGS) entry which is preliminary data.</text>
</comment>
<dbReference type="AlphaFoldDB" id="A0A3S2UNW3"/>
<dbReference type="OrthoDB" id="9813214at2"/>
<protein>
    <recommendedName>
        <fullName evidence="1">Glucosyltransferase 3-like C-terminal domain-containing protein</fullName>
    </recommendedName>
</protein>
<proteinExistence type="predicted"/>
<name>A0A3S2UNW3_9FLAO</name>
<dbReference type="Proteomes" id="UP000285211">
    <property type="component" value="Unassembled WGS sequence"/>
</dbReference>
<dbReference type="Gene3D" id="3.40.50.2000">
    <property type="entry name" value="Glycogen Phosphorylase B"/>
    <property type="match status" value="1"/>
</dbReference>
<reference evidence="2 3" key="1">
    <citation type="submission" date="2019-01" db="EMBL/GenBank/DDBJ databases">
        <authorList>
            <person name="Chen W.-M."/>
        </authorList>
    </citation>
    <scope>NUCLEOTIDE SEQUENCE [LARGE SCALE GENOMIC DNA]</scope>
    <source>
        <strain evidence="2 3">BBQ-12</strain>
    </source>
</reference>
<feature type="domain" description="Glucosyltransferase 3-like C-terminal" evidence="1">
    <location>
        <begin position="318"/>
        <end position="403"/>
    </location>
</feature>